<organism evidence="1 2">
    <name type="scientific">Aureobasidium melanogenum</name>
    <name type="common">Aureobasidium pullulans var. melanogenum</name>
    <dbReference type="NCBI Taxonomy" id="46634"/>
    <lineage>
        <taxon>Eukaryota</taxon>
        <taxon>Fungi</taxon>
        <taxon>Dikarya</taxon>
        <taxon>Ascomycota</taxon>
        <taxon>Pezizomycotina</taxon>
        <taxon>Dothideomycetes</taxon>
        <taxon>Dothideomycetidae</taxon>
        <taxon>Dothideales</taxon>
        <taxon>Saccotheciaceae</taxon>
        <taxon>Aureobasidium</taxon>
    </lineage>
</organism>
<gene>
    <name evidence="1" type="ORF">KCU76_g103</name>
</gene>
<proteinExistence type="predicted"/>
<reference evidence="1" key="2">
    <citation type="submission" date="2021-08" db="EMBL/GenBank/DDBJ databases">
        <authorList>
            <person name="Gostincar C."/>
            <person name="Sun X."/>
            <person name="Song Z."/>
            <person name="Gunde-Cimerman N."/>
        </authorList>
    </citation>
    <scope>NUCLEOTIDE SEQUENCE</scope>
    <source>
        <strain evidence="1">EXF-9911</strain>
    </source>
</reference>
<accession>A0A9P8JG65</accession>
<protein>
    <submittedName>
        <fullName evidence="1">Uncharacterized protein</fullName>
    </submittedName>
</protein>
<dbReference type="AlphaFoldDB" id="A0A9P8JG65"/>
<evidence type="ECO:0000313" key="2">
    <source>
        <dbReference type="Proteomes" id="UP000779574"/>
    </source>
</evidence>
<evidence type="ECO:0000313" key="1">
    <source>
        <dbReference type="EMBL" id="KAG9701379.1"/>
    </source>
</evidence>
<reference evidence="1" key="1">
    <citation type="journal article" date="2021" name="J Fungi (Basel)">
        <title>Virulence traits and population genomics of the black yeast Aureobasidium melanogenum.</title>
        <authorList>
            <person name="Cernosa A."/>
            <person name="Sun X."/>
            <person name="Gostincar C."/>
            <person name="Fang C."/>
            <person name="Gunde-Cimerman N."/>
            <person name="Song Z."/>
        </authorList>
    </citation>
    <scope>NUCLEOTIDE SEQUENCE</scope>
    <source>
        <strain evidence="1">EXF-9911</strain>
    </source>
</reference>
<sequence length="217" mass="24019">MWAARQRQSSFDILRRRIVVREKQGDRRNMILKQFWGDNMACIDFMRDSMSRNDCAARKACFLPAIMISKGPSRSVEDSDSARLNAYMAVHPPSRSNTIASPSSANASSCSTAIITLPASFACITTSSTTRPAKPLQSPPSEVQNGGAIALLRECKCLLFGFEGQKGTVQQMSTDSFLDLCRGWLGPSVFLARSAVDNHVGQPREMYKHFNNVLMVF</sequence>
<comment type="caution">
    <text evidence="1">The sequence shown here is derived from an EMBL/GenBank/DDBJ whole genome shotgun (WGS) entry which is preliminary data.</text>
</comment>
<dbReference type="EMBL" id="JAHFXF010000001">
    <property type="protein sequence ID" value="KAG9701379.1"/>
    <property type="molecule type" value="Genomic_DNA"/>
</dbReference>
<dbReference type="Proteomes" id="UP000779574">
    <property type="component" value="Unassembled WGS sequence"/>
</dbReference>
<feature type="non-terminal residue" evidence="1">
    <location>
        <position position="217"/>
    </location>
</feature>
<name>A0A9P8JG65_AURME</name>